<dbReference type="AlphaFoldDB" id="A0AAG5DHH7"/>
<proteinExistence type="predicted"/>
<keyword evidence="2" id="KW-1185">Reference proteome</keyword>
<protein>
    <submittedName>
        <fullName evidence="1">Uncharacterized protein</fullName>
    </submittedName>
</protein>
<dbReference type="EnsemblMetazoa" id="ENSAATROPT011238">
    <property type="protein sequence ID" value="ENSAATROPP010153"/>
    <property type="gene ID" value="ENSAATROPG009153"/>
</dbReference>
<evidence type="ECO:0000313" key="1">
    <source>
        <dbReference type="EnsemblMetazoa" id="ENSAATROPP010153"/>
    </source>
</evidence>
<reference evidence="1" key="1">
    <citation type="submission" date="2024-04" db="UniProtKB">
        <authorList>
            <consortium name="EnsemblMetazoa"/>
        </authorList>
    </citation>
    <scope>IDENTIFICATION</scope>
    <source>
        <strain evidence="1">EBRO</strain>
    </source>
</reference>
<accession>A0AAG5DHH7</accession>
<evidence type="ECO:0000313" key="2">
    <source>
        <dbReference type="Proteomes" id="UP000075880"/>
    </source>
</evidence>
<organism evidence="1 2">
    <name type="scientific">Anopheles atroparvus</name>
    <name type="common">European mosquito</name>
    <dbReference type="NCBI Taxonomy" id="41427"/>
    <lineage>
        <taxon>Eukaryota</taxon>
        <taxon>Metazoa</taxon>
        <taxon>Ecdysozoa</taxon>
        <taxon>Arthropoda</taxon>
        <taxon>Hexapoda</taxon>
        <taxon>Insecta</taxon>
        <taxon>Pterygota</taxon>
        <taxon>Neoptera</taxon>
        <taxon>Endopterygota</taxon>
        <taxon>Diptera</taxon>
        <taxon>Nematocera</taxon>
        <taxon>Culicoidea</taxon>
        <taxon>Culicidae</taxon>
        <taxon>Anophelinae</taxon>
        <taxon>Anopheles</taxon>
    </lineage>
</organism>
<name>A0AAG5DHH7_ANOAO</name>
<dbReference type="Proteomes" id="UP000075880">
    <property type="component" value="Unassembled WGS sequence"/>
</dbReference>
<sequence>MCKYAIRNKERTSCTPSSKIKYLVRID</sequence>